<dbReference type="Gene3D" id="3.50.50.60">
    <property type="entry name" value="FAD/NAD(P)-binding domain"/>
    <property type="match status" value="1"/>
</dbReference>
<sequence>MTASFDISEAEAERVARYSDVEFDRKVQENQRHLRAALRGVYDFVVCGSGSSGSVIARRLAENPFVHVLLLEAGSADNVPAVVDPRAWPTNIGSDRDWCYIGEPEPHLNGRHLPMAMGKVLGGGSSINAMVWSRGHARDWDLFAHESGDPAWNSRSVWDIYRRIEDWHGNLDPAYRGTGGEVFIQPAPNPHPVALAMLQGAKALGFPHYENANGRMMESARGVAIGDLRVCGGRRLSIFRSYTYLYMDRPNLTVLPEALVHRVIVDKHRARGVEIVYRGRKHVVSADSEVVLSLGAINTPKVLMLSGIGDRHELGKVDIEVVHHLPGVGRNLQDHTAFDCVWEYPDDALPLRNNGSEVVVFEQIDPSSDTPDIFIWQAEAPLSTPENTVKYGLPPHGWTMFSAIAHPRSRGRIRLSSNDPTAPVRIHTNALAERTDVDAALACIALSREIGNSAALRPHVKREVMPGNLSGTELESFVRDATRTFWHQCGTAKMGRDEMSVVDSELKVRGIDNLRVADASIMPRITTANIMAPCVIIGERAADLLRSAHRI</sequence>
<evidence type="ECO:0000256" key="5">
    <source>
        <dbReference type="PIRSR" id="PIRSR000137-2"/>
    </source>
</evidence>
<dbReference type="PANTHER" id="PTHR11552">
    <property type="entry name" value="GLUCOSE-METHANOL-CHOLINE GMC OXIDOREDUCTASE"/>
    <property type="match status" value="1"/>
</dbReference>
<evidence type="ECO:0000259" key="7">
    <source>
        <dbReference type="PROSITE" id="PS00623"/>
    </source>
</evidence>
<evidence type="ECO:0000256" key="6">
    <source>
        <dbReference type="RuleBase" id="RU003968"/>
    </source>
</evidence>
<feature type="binding site" evidence="5">
    <location>
        <position position="260"/>
    </location>
    <ligand>
        <name>FAD</name>
        <dbReference type="ChEBI" id="CHEBI:57692"/>
    </ligand>
</feature>
<dbReference type="PANTHER" id="PTHR11552:SF147">
    <property type="entry name" value="CHOLINE DEHYDROGENASE, MITOCHONDRIAL"/>
    <property type="match status" value="1"/>
</dbReference>
<keyword evidence="3 6" id="KW-0285">Flavoprotein</keyword>
<dbReference type="AlphaFoldDB" id="A0A1X0XYR7"/>
<keyword evidence="4 5" id="KW-0274">FAD</keyword>
<dbReference type="PIRSF" id="PIRSF000137">
    <property type="entry name" value="Alcohol_oxidase"/>
    <property type="match status" value="1"/>
</dbReference>
<feature type="binding site" evidence="5">
    <location>
        <position position="120"/>
    </location>
    <ligand>
        <name>FAD</name>
        <dbReference type="ChEBI" id="CHEBI:57692"/>
    </ligand>
</feature>
<dbReference type="PROSITE" id="PS00624">
    <property type="entry name" value="GMC_OXRED_2"/>
    <property type="match status" value="1"/>
</dbReference>
<dbReference type="Pfam" id="PF05199">
    <property type="entry name" value="GMC_oxred_C"/>
    <property type="match status" value="1"/>
</dbReference>
<evidence type="ECO:0000256" key="3">
    <source>
        <dbReference type="ARBA" id="ARBA00022630"/>
    </source>
</evidence>
<feature type="binding site" evidence="5">
    <location>
        <begin position="128"/>
        <end position="131"/>
    </location>
    <ligand>
        <name>FAD</name>
        <dbReference type="ChEBI" id="CHEBI:57692"/>
    </ligand>
</feature>
<dbReference type="Proteomes" id="UP000193040">
    <property type="component" value="Unassembled WGS sequence"/>
</dbReference>
<evidence type="ECO:0000256" key="2">
    <source>
        <dbReference type="ARBA" id="ARBA00010790"/>
    </source>
</evidence>
<feature type="domain" description="Glucose-methanol-choline oxidoreductase N-terminal" evidence="8">
    <location>
        <begin position="295"/>
        <end position="309"/>
    </location>
</feature>
<comment type="cofactor">
    <cofactor evidence="1 5">
        <name>FAD</name>
        <dbReference type="ChEBI" id="CHEBI:57692"/>
    </cofactor>
</comment>
<dbReference type="STRING" id="1784.VC42_25155"/>
<dbReference type="EMBL" id="MZZM01000025">
    <property type="protein sequence ID" value="ORJ58081.1"/>
    <property type="molecule type" value="Genomic_DNA"/>
</dbReference>
<dbReference type="InterPro" id="IPR036188">
    <property type="entry name" value="FAD/NAD-bd_sf"/>
</dbReference>
<feature type="binding site" evidence="5">
    <location>
        <begin position="486"/>
        <end position="487"/>
    </location>
    <ligand>
        <name>FAD</name>
        <dbReference type="ChEBI" id="CHEBI:57692"/>
    </ligand>
</feature>
<gene>
    <name evidence="9" type="ORF">B5M45_21180</name>
</gene>
<dbReference type="RefSeq" id="WP_082811573.1">
    <property type="nucleotide sequence ID" value="NZ_MZZM01000025.1"/>
</dbReference>
<protein>
    <submittedName>
        <fullName evidence="9">Oxidoreductase</fullName>
    </submittedName>
</protein>
<evidence type="ECO:0000256" key="4">
    <source>
        <dbReference type="ARBA" id="ARBA00022827"/>
    </source>
</evidence>
<dbReference type="PROSITE" id="PS00623">
    <property type="entry name" value="GMC_OXRED_1"/>
    <property type="match status" value="1"/>
</dbReference>
<dbReference type="SUPFAM" id="SSF54373">
    <property type="entry name" value="FAD-linked reductases, C-terminal domain"/>
    <property type="match status" value="1"/>
</dbReference>
<dbReference type="GO" id="GO:0016614">
    <property type="term" value="F:oxidoreductase activity, acting on CH-OH group of donors"/>
    <property type="evidence" value="ECO:0007669"/>
    <property type="project" value="InterPro"/>
</dbReference>
<accession>A0A1X0XYR7</accession>
<feature type="domain" description="Glucose-methanol-choline oxidoreductase N-terminal" evidence="7">
    <location>
        <begin position="118"/>
        <end position="141"/>
    </location>
</feature>
<dbReference type="InterPro" id="IPR007867">
    <property type="entry name" value="GMC_OxRtase_C"/>
</dbReference>
<comment type="caution">
    <text evidence="9">The sequence shown here is derived from an EMBL/GenBank/DDBJ whole genome shotgun (WGS) entry which is preliminary data.</text>
</comment>
<dbReference type="Gene3D" id="3.30.560.10">
    <property type="entry name" value="Glucose Oxidase, domain 3"/>
    <property type="match status" value="1"/>
</dbReference>
<comment type="similarity">
    <text evidence="2 6">Belongs to the GMC oxidoreductase family.</text>
</comment>
<keyword evidence="10" id="KW-1185">Reference proteome</keyword>
<evidence type="ECO:0000313" key="9">
    <source>
        <dbReference type="EMBL" id="ORJ58081.1"/>
    </source>
</evidence>
<evidence type="ECO:0000259" key="8">
    <source>
        <dbReference type="PROSITE" id="PS00624"/>
    </source>
</evidence>
<evidence type="ECO:0000256" key="1">
    <source>
        <dbReference type="ARBA" id="ARBA00001974"/>
    </source>
</evidence>
<evidence type="ECO:0000313" key="10">
    <source>
        <dbReference type="Proteomes" id="UP000193040"/>
    </source>
</evidence>
<dbReference type="InterPro" id="IPR000172">
    <property type="entry name" value="GMC_OxRdtase_N"/>
</dbReference>
<reference evidence="9 10" key="1">
    <citation type="submission" date="2017-03" db="EMBL/GenBank/DDBJ databases">
        <title>Genomic insights into Mycobacterium simiae human colonization.</title>
        <authorList>
            <person name="Steffani J.L."/>
            <person name="Brunck M.E."/>
            <person name="Cruz E."/>
            <person name="Montiel R."/>
            <person name="Barona F."/>
        </authorList>
    </citation>
    <scope>NUCLEOTIDE SEQUENCE [LARGE SCALE GENOMIC DNA]</scope>
    <source>
        <strain evidence="9 10">MsiGto</strain>
    </source>
</reference>
<proteinExistence type="inferred from homology"/>
<dbReference type="SUPFAM" id="SSF51905">
    <property type="entry name" value="FAD/NAD(P)-binding domain"/>
    <property type="match status" value="1"/>
</dbReference>
<dbReference type="InterPro" id="IPR012132">
    <property type="entry name" value="GMC_OxRdtase"/>
</dbReference>
<organism evidence="9 10">
    <name type="scientific">Mycobacterium simiae</name>
    <name type="common">Mycobacterium habana</name>
    <dbReference type="NCBI Taxonomy" id="1784"/>
    <lineage>
        <taxon>Bacteria</taxon>
        <taxon>Bacillati</taxon>
        <taxon>Actinomycetota</taxon>
        <taxon>Actinomycetes</taxon>
        <taxon>Mycobacteriales</taxon>
        <taxon>Mycobacteriaceae</taxon>
        <taxon>Mycobacterium</taxon>
        <taxon>Mycobacterium simiae complex</taxon>
    </lineage>
</organism>
<name>A0A1X0XYR7_MYCSI</name>
<dbReference type="GO" id="GO:0050660">
    <property type="term" value="F:flavin adenine dinucleotide binding"/>
    <property type="evidence" value="ECO:0007669"/>
    <property type="project" value="InterPro"/>
</dbReference>
<dbReference type="Pfam" id="PF00732">
    <property type="entry name" value="GMC_oxred_N"/>
    <property type="match status" value="1"/>
</dbReference>